<dbReference type="RefSeq" id="WP_146963186.1">
    <property type="nucleotide sequence ID" value="NZ_CP042467.1"/>
</dbReference>
<dbReference type="EMBL" id="CP042467">
    <property type="protein sequence ID" value="QED29945.1"/>
    <property type="molecule type" value="Genomic_DNA"/>
</dbReference>
<feature type="region of interest" description="Disordered" evidence="1">
    <location>
        <begin position="52"/>
        <end position="87"/>
    </location>
</feature>
<feature type="compositionally biased region" description="Basic and acidic residues" evidence="1">
    <location>
        <begin position="52"/>
        <end position="65"/>
    </location>
</feature>
<sequence length="175" mass="19387">MTDEYPTYQCDNCGGMEIVVHFEDHMDTITDSMRADGGSADGEYEVALLVREDGAQSSRERRPRLTGDAGLVSNASNPERFRSSKSDEELAAVEKVRMVYNAVHGKSFTKVEAELNVDHEVDVWLVDGFSKVGFQVTKLDAAPWADLAKSGSFVADGPLEDELHRLMQTIKKKQS</sequence>
<reference evidence="2 3" key="1">
    <citation type="submission" date="2019-08" db="EMBL/GenBank/DDBJ databases">
        <authorList>
            <person name="Liang Q."/>
        </authorList>
    </citation>
    <scope>NUCLEOTIDE SEQUENCE [LARGE SCALE GENOMIC DNA]</scope>
    <source>
        <strain evidence="2 3">V1718</strain>
    </source>
</reference>
<evidence type="ECO:0000313" key="3">
    <source>
        <dbReference type="Proteomes" id="UP000321595"/>
    </source>
</evidence>
<dbReference type="KEGG" id="bbae:FRD01_22445"/>
<accession>A0A5B8XWI2</accession>
<dbReference type="Proteomes" id="UP000321595">
    <property type="component" value="Chromosome"/>
</dbReference>
<gene>
    <name evidence="2" type="ORF">FRD01_22445</name>
</gene>
<name>A0A5B8XWI2_9DELT</name>
<proteinExistence type="predicted"/>
<organism evidence="2 3">
    <name type="scientific">Microvenator marinus</name>
    <dbReference type="NCBI Taxonomy" id="2600177"/>
    <lineage>
        <taxon>Bacteria</taxon>
        <taxon>Deltaproteobacteria</taxon>
        <taxon>Bradymonadales</taxon>
        <taxon>Microvenatoraceae</taxon>
        <taxon>Microvenator</taxon>
    </lineage>
</organism>
<evidence type="ECO:0000313" key="2">
    <source>
        <dbReference type="EMBL" id="QED29945.1"/>
    </source>
</evidence>
<evidence type="ECO:0000256" key="1">
    <source>
        <dbReference type="SAM" id="MobiDB-lite"/>
    </source>
</evidence>
<keyword evidence="3" id="KW-1185">Reference proteome</keyword>
<dbReference type="AlphaFoldDB" id="A0A5B8XWI2"/>
<protein>
    <submittedName>
        <fullName evidence="2">Uncharacterized protein</fullName>
    </submittedName>
</protein>